<accession>A0ABP9FSW1</accession>
<dbReference type="PANTHER" id="PTHR34700:SF4">
    <property type="entry name" value="PHAGE-LIKE ELEMENT PBSX PROTEIN XKDP"/>
    <property type="match status" value="1"/>
</dbReference>
<dbReference type="SMART" id="SM00257">
    <property type="entry name" value="LysM"/>
    <property type="match status" value="1"/>
</dbReference>
<name>A0ABP9FSW1_9MICC</name>
<comment type="caution">
    <text evidence="2">The sequence shown here is derived from an EMBL/GenBank/DDBJ whole genome shotgun (WGS) entry which is preliminary data.</text>
</comment>
<sequence length="219" mass="24929">MPRLRIINGRTNTRQVTAQFRDGSASLPLAVVPNSFTLRGDNAEVERTPRSGRKPLTRVAGQQARQIGFSTRLGYTDWHRSVDLQLNRLRRAPARGVAVRFTNMPSVFAGWWLVESFNVDVEQLTPDNRMSRVTLHWQLVELVDAEVKLSRTPPPRRKPPARQPVGSTYTVKSGDSLSLIALRKLGNAMRWPEIFNLNRSQIKNPNLIYPGQKFRLPPR</sequence>
<keyword evidence="3" id="KW-1185">Reference proteome</keyword>
<dbReference type="CDD" id="cd00118">
    <property type="entry name" value="LysM"/>
    <property type="match status" value="1"/>
</dbReference>
<reference evidence="3" key="1">
    <citation type="journal article" date="2019" name="Int. J. Syst. Evol. Microbiol.">
        <title>The Global Catalogue of Microorganisms (GCM) 10K type strain sequencing project: providing services to taxonomists for standard genome sequencing and annotation.</title>
        <authorList>
            <consortium name="The Broad Institute Genomics Platform"/>
            <consortium name="The Broad Institute Genome Sequencing Center for Infectious Disease"/>
            <person name="Wu L."/>
            <person name="Ma J."/>
        </authorList>
    </citation>
    <scope>NUCLEOTIDE SEQUENCE [LARGE SCALE GENOMIC DNA]</scope>
    <source>
        <strain evidence="3">JCM 19129</strain>
    </source>
</reference>
<dbReference type="PROSITE" id="PS51782">
    <property type="entry name" value="LYSM"/>
    <property type="match status" value="1"/>
</dbReference>
<dbReference type="Pfam" id="PF01476">
    <property type="entry name" value="LysM"/>
    <property type="match status" value="1"/>
</dbReference>
<proteinExistence type="predicted"/>
<protein>
    <recommendedName>
        <fullName evidence="1">LysM domain-containing protein</fullName>
    </recommendedName>
</protein>
<dbReference type="SUPFAM" id="SSF54106">
    <property type="entry name" value="LysM domain"/>
    <property type="match status" value="1"/>
</dbReference>
<evidence type="ECO:0000259" key="1">
    <source>
        <dbReference type="PROSITE" id="PS51782"/>
    </source>
</evidence>
<dbReference type="Proteomes" id="UP001500368">
    <property type="component" value="Unassembled WGS sequence"/>
</dbReference>
<dbReference type="EMBL" id="BAABLW010000005">
    <property type="protein sequence ID" value="GAA4916022.1"/>
    <property type="molecule type" value="Genomic_DNA"/>
</dbReference>
<dbReference type="InterPro" id="IPR052196">
    <property type="entry name" value="Bact_Kbp"/>
</dbReference>
<dbReference type="Gene3D" id="3.10.350.10">
    <property type="entry name" value="LysM domain"/>
    <property type="match status" value="1"/>
</dbReference>
<dbReference type="PANTHER" id="PTHR34700">
    <property type="entry name" value="POTASSIUM BINDING PROTEIN KBP"/>
    <property type="match status" value="1"/>
</dbReference>
<evidence type="ECO:0000313" key="3">
    <source>
        <dbReference type="Proteomes" id="UP001500368"/>
    </source>
</evidence>
<dbReference type="InterPro" id="IPR018392">
    <property type="entry name" value="LysM"/>
</dbReference>
<feature type="domain" description="LysM" evidence="1">
    <location>
        <begin position="167"/>
        <end position="216"/>
    </location>
</feature>
<gene>
    <name evidence="2" type="ORF">GCM10025790_08880</name>
</gene>
<dbReference type="InterPro" id="IPR036779">
    <property type="entry name" value="LysM_dom_sf"/>
</dbReference>
<evidence type="ECO:0000313" key="2">
    <source>
        <dbReference type="EMBL" id="GAA4916022.1"/>
    </source>
</evidence>
<organism evidence="2 3">
    <name type="scientific">Nesterenkonia rhizosphaerae</name>
    <dbReference type="NCBI Taxonomy" id="1348272"/>
    <lineage>
        <taxon>Bacteria</taxon>
        <taxon>Bacillati</taxon>
        <taxon>Actinomycetota</taxon>
        <taxon>Actinomycetes</taxon>
        <taxon>Micrococcales</taxon>
        <taxon>Micrococcaceae</taxon>
        <taxon>Nesterenkonia</taxon>
    </lineage>
</organism>
<dbReference type="RefSeq" id="WP_345476870.1">
    <property type="nucleotide sequence ID" value="NZ_BAABLW010000005.1"/>
</dbReference>